<gene>
    <name evidence="2" type="ORF">CSO01_25700</name>
</gene>
<dbReference type="AlphaFoldDB" id="A0A512PF71"/>
<evidence type="ECO:0000313" key="3">
    <source>
        <dbReference type="Proteomes" id="UP000321798"/>
    </source>
</evidence>
<keyword evidence="3" id="KW-1185">Reference proteome</keyword>
<proteinExistence type="predicted"/>
<feature type="compositionally biased region" description="Basic residues" evidence="1">
    <location>
        <begin position="32"/>
        <end position="41"/>
    </location>
</feature>
<sequence length="115" mass="12477">MLHPPGVVLGVGRGLVLHAHDRLVPRELLRAIRAHPPRPRSARADDGDHEDQRRDERHPRAPGACRATASTPRTPGEAVVDLSVALSVDLRVDGQVGARRRLLRRGIPPLTAAVV</sequence>
<accession>A0A512PF71</accession>
<evidence type="ECO:0000313" key="2">
    <source>
        <dbReference type="EMBL" id="GEP69855.1"/>
    </source>
</evidence>
<reference evidence="2 3" key="1">
    <citation type="submission" date="2019-07" db="EMBL/GenBank/DDBJ databases">
        <title>Whole genome shotgun sequence of Cellulomonas soli NBRC 109434.</title>
        <authorList>
            <person name="Hosoyama A."/>
            <person name="Uohara A."/>
            <person name="Ohji S."/>
            <person name="Ichikawa N."/>
        </authorList>
    </citation>
    <scope>NUCLEOTIDE SEQUENCE [LARGE SCALE GENOMIC DNA]</scope>
    <source>
        <strain evidence="2 3">NBRC 109434</strain>
    </source>
</reference>
<dbReference type="EMBL" id="BKAL01000008">
    <property type="protein sequence ID" value="GEP69855.1"/>
    <property type="molecule type" value="Genomic_DNA"/>
</dbReference>
<name>A0A512PF71_9CELL</name>
<protein>
    <submittedName>
        <fullName evidence="2">Uncharacterized protein</fullName>
    </submittedName>
</protein>
<dbReference type="Proteomes" id="UP000321798">
    <property type="component" value="Unassembled WGS sequence"/>
</dbReference>
<comment type="caution">
    <text evidence="2">The sequence shown here is derived from an EMBL/GenBank/DDBJ whole genome shotgun (WGS) entry which is preliminary data.</text>
</comment>
<feature type="region of interest" description="Disordered" evidence="1">
    <location>
        <begin position="30"/>
        <end position="76"/>
    </location>
</feature>
<organism evidence="2 3">
    <name type="scientific">Cellulomonas soli</name>
    <dbReference type="NCBI Taxonomy" id="931535"/>
    <lineage>
        <taxon>Bacteria</taxon>
        <taxon>Bacillati</taxon>
        <taxon>Actinomycetota</taxon>
        <taxon>Actinomycetes</taxon>
        <taxon>Micrococcales</taxon>
        <taxon>Cellulomonadaceae</taxon>
        <taxon>Cellulomonas</taxon>
    </lineage>
</organism>
<feature type="compositionally biased region" description="Basic and acidic residues" evidence="1">
    <location>
        <begin position="42"/>
        <end position="59"/>
    </location>
</feature>
<evidence type="ECO:0000256" key="1">
    <source>
        <dbReference type="SAM" id="MobiDB-lite"/>
    </source>
</evidence>